<evidence type="ECO:0000313" key="5">
    <source>
        <dbReference type="Proteomes" id="UP000032737"/>
    </source>
</evidence>
<protein>
    <recommendedName>
        <fullName evidence="3">Atrophied bacterial Ig domain-containing protein</fullName>
    </recommendedName>
</protein>
<name>U4KSP7_9MOLU</name>
<dbReference type="InterPro" id="IPR013783">
    <property type="entry name" value="Ig-like_fold"/>
</dbReference>
<evidence type="ECO:0000256" key="1">
    <source>
        <dbReference type="ARBA" id="ARBA00004196"/>
    </source>
</evidence>
<dbReference type="Gene3D" id="2.60.40.4270">
    <property type="entry name" value="Listeria-Bacteroides repeat domain"/>
    <property type="match status" value="4"/>
</dbReference>
<sequence>MKKLLTVFAFLTLVLALVACQTKTFTVTFDTDGGPNVPAQTVEDGKKATEPSEPSKTGYVFDGWYKESTFTTEWLFDTMVVKSDLTLYAKYTLDGPTDVQKVDSVHSMLDLGDISALTNQSPRLTLATQRDGVSISWHIDKTDYIAVNGVVSQPEAEVGDQVVKLTATLTLNSVTKEKVFNAIVLALPDVTEAPLLIDETFDYTNGLIQESVTPWAPVSGKTGTSLYTVVDSIPGVMLPEGSKALKVEALTETQLEASITHSYAVVVVEMDVMQTAASNGSAVHIQTSASSPAIGFGIDGRDIYYRVDNVQHKIYQVELNTWHTLRLEVDLVNQTFEVFYYSLEGQLVQVTPGKVSYTTVTSMTQLFLRTGSSTTTELRAPAYVTNIRANRIESMPRPEELVFLGEVEGIESSVSIEQDQPFTPSIPKVYNLFGEQRLLVLDTDYSLVVTNPVNTAIAGEYNVVYTFTNKSNEADVVEVTQVVTVYSKAQPNEITEVTMEEIPYKESLTTVTVNLLQPNGTLYYLFSDNEVESIETIKTGSSVEVTSLTVTLEEINPNAMDYIHVYVSLNGDSNVVSQVVNYEEVVYLSTPQEFYDITTSTGDQPTYVLLNDIDFEGFTWTAVNGSFKGKLYGEGFVIRNVSITISGNSIYGGIFSRTNGATIKDLVLDHITISGSTTRSGLLTGRNENTASVFENITIKNSSLIGGDSNGVGGLVGLVSKDLMISNIAIINTTVHAEAVKNVGAVVGRVDGATLSASDIFVDGVTVSSNATGGDVAVGGVVGYIRDSATSIANLDRVVVLNTILDGQVAGAAIGYVRAAGSATAENLYLEVEFRNAVGAGLLGRINDEVSKLTQTTIYGSLTNAMTGTAVQDLANTVIPTSDSWWTENLSAFTTSDLWTVNPDGSIILNLVIVEEKVFVEVSFENDVTISPISVEVGNTLILPEEPTKDGFTFEGWFTDVQLLTPFEETTPILQATILYAKWTEIQAPIYIVTFEVNEGSSVDPQQVIENELAVIPSEPSKPLFVFGGWYLDVSLENPFDFQTEITASITLYAKWIEEMTVSFVTEGSSVTDVKVAKGLTIDSPTTSKGFYDFVGWYLEDSFTTEFSFDTEITTNLTLYAKFVEQTPTVILTAQAFVDMLNSPEEREYHLGADLDLTGLSHTPTVFKGILDGKGFTISNFTFNGEGRGGLFTYFRGSAMNLVFDNAQVTSLNDRAGIIGGEVDALGVVVENIKIINSSVNANHDNGAGGLFGLVTDGKGELTARNIEIIDLTVTNLKKNSGGLVGYVRGIGDTIVEDIYLNNVTITATEGAGGLFGYVNNPKSAVVNRALLIDLSVTVSPNYGAFISGRVPDSNILSVTDVVILNSSVTGTRYLGEVNGRYTKTIQTNVFAQNSTLTGRADEGQQATLIDLETVVDIAWFNTNVPNFGLNGWDMTGFLPVLN</sequence>
<dbReference type="RefSeq" id="WP_030004171.1">
    <property type="nucleotide sequence ID" value="NC_022549.1"/>
</dbReference>
<dbReference type="InterPro" id="IPR046780">
    <property type="entry name" value="aBig_2"/>
</dbReference>
<reference evidence="4 5" key="1">
    <citation type="journal article" date="2013" name="J. Mol. Microbiol. Biotechnol.">
        <title>Analysis of the Complete Genomes of Acholeplasma brassicae , A. palmae and A. laidlawii and Their Comparison to the Obligate Parasites from ' Candidatus Phytoplasma'.</title>
        <authorList>
            <person name="Kube M."/>
            <person name="Siewert C."/>
            <person name="Migdoll A.M."/>
            <person name="Duduk B."/>
            <person name="Holz S."/>
            <person name="Rabus R."/>
            <person name="Seemuller E."/>
            <person name="Mitrovic J."/>
            <person name="Muller I."/>
            <person name="Buttner C."/>
            <person name="Reinhardt R."/>
        </authorList>
    </citation>
    <scope>NUCLEOTIDE SEQUENCE [LARGE SCALE GENOMIC DNA]</scope>
    <source>
        <strain evidence="5">0502</strain>
    </source>
</reference>
<dbReference type="PROSITE" id="PS51257">
    <property type="entry name" value="PROKAR_LIPOPROTEIN"/>
    <property type="match status" value="1"/>
</dbReference>
<accession>U4KSP7</accession>
<dbReference type="Gene3D" id="2.60.40.10">
    <property type="entry name" value="Immunoglobulins"/>
    <property type="match status" value="1"/>
</dbReference>
<dbReference type="OrthoDB" id="384575at2"/>
<keyword evidence="2" id="KW-0732">Signal</keyword>
<dbReference type="Pfam" id="PF09479">
    <property type="entry name" value="Flg_new"/>
    <property type="match status" value="4"/>
</dbReference>
<evidence type="ECO:0000256" key="2">
    <source>
        <dbReference type="SAM" id="SignalP"/>
    </source>
</evidence>
<dbReference type="Proteomes" id="UP000032737">
    <property type="component" value="Chromosome"/>
</dbReference>
<dbReference type="EMBL" id="FO681348">
    <property type="protein sequence ID" value="CCV65309.1"/>
    <property type="molecule type" value="Genomic_DNA"/>
</dbReference>
<evidence type="ECO:0000259" key="3">
    <source>
        <dbReference type="Pfam" id="PF20578"/>
    </source>
</evidence>
<dbReference type="InterPro" id="IPR013378">
    <property type="entry name" value="InlB-like_B-rpt"/>
</dbReference>
<dbReference type="GO" id="GO:0030313">
    <property type="term" value="C:cell envelope"/>
    <property type="evidence" value="ECO:0007669"/>
    <property type="project" value="UniProtKB-SubCell"/>
</dbReference>
<dbReference type="InterPro" id="IPR042229">
    <property type="entry name" value="Listeria/Bacterioides_rpt_sf"/>
</dbReference>
<feature type="signal peptide" evidence="2">
    <location>
        <begin position="1"/>
        <end position="19"/>
    </location>
</feature>
<comment type="subcellular location">
    <subcellularLocation>
        <location evidence="1">Cell envelope</location>
    </subcellularLocation>
</comment>
<gene>
    <name evidence="4" type="ORF">BN85302880</name>
</gene>
<dbReference type="STRING" id="61635.BN85302880"/>
<dbReference type="KEGG" id="abra:BN85302880"/>
<dbReference type="Gene3D" id="2.160.20.110">
    <property type="match status" value="2"/>
</dbReference>
<keyword evidence="5" id="KW-1185">Reference proteome</keyword>
<dbReference type="Pfam" id="PF20578">
    <property type="entry name" value="aBig_2"/>
    <property type="match status" value="1"/>
</dbReference>
<dbReference type="SUPFAM" id="SSF51126">
    <property type="entry name" value="Pectin lyase-like"/>
    <property type="match status" value="2"/>
</dbReference>
<evidence type="ECO:0000313" key="4">
    <source>
        <dbReference type="EMBL" id="CCV65309.1"/>
    </source>
</evidence>
<feature type="chain" id="PRO_5004651593" description="Atrophied bacterial Ig domain-containing protein" evidence="2">
    <location>
        <begin position="20"/>
        <end position="1443"/>
    </location>
</feature>
<organism evidence="4 5">
    <name type="scientific">Acholeplasma brassicae</name>
    <dbReference type="NCBI Taxonomy" id="61635"/>
    <lineage>
        <taxon>Bacteria</taxon>
        <taxon>Bacillati</taxon>
        <taxon>Mycoplasmatota</taxon>
        <taxon>Mollicutes</taxon>
        <taxon>Acholeplasmatales</taxon>
        <taxon>Acholeplasmataceae</taxon>
        <taxon>Acholeplasma</taxon>
    </lineage>
</organism>
<dbReference type="InterPro" id="IPR011050">
    <property type="entry name" value="Pectin_lyase_fold/virulence"/>
</dbReference>
<dbReference type="NCBIfam" id="TIGR02543">
    <property type="entry name" value="List_Bact_rpt"/>
    <property type="match status" value="2"/>
</dbReference>
<feature type="domain" description="Atrophied bacterial Ig" evidence="3">
    <location>
        <begin position="123"/>
        <end position="186"/>
    </location>
</feature>
<dbReference type="HOGENOM" id="CLU_251716_0_0_14"/>
<proteinExistence type="predicted"/>